<comment type="subunit">
    <text evidence="3">Homodimer.</text>
</comment>
<evidence type="ECO:0000256" key="1">
    <source>
        <dbReference type="ARBA" id="ARBA00001946"/>
    </source>
</evidence>
<evidence type="ECO:0000256" key="2">
    <source>
        <dbReference type="ARBA" id="ARBA00008023"/>
    </source>
</evidence>
<evidence type="ECO:0000256" key="9">
    <source>
        <dbReference type="ARBA" id="ARBA00051875"/>
    </source>
</evidence>
<keyword evidence="8" id="KW-0546">Nucleotide metabolism</keyword>
<evidence type="ECO:0000256" key="15">
    <source>
        <dbReference type="ARBA" id="ARBA00083186"/>
    </source>
</evidence>
<dbReference type="GO" id="GO:0009146">
    <property type="term" value="P:purine nucleoside triphosphate catabolic process"/>
    <property type="evidence" value="ECO:0007669"/>
    <property type="project" value="UniProtKB-ARBA"/>
</dbReference>
<evidence type="ECO:0000256" key="13">
    <source>
        <dbReference type="ARBA" id="ARBA00075987"/>
    </source>
</evidence>
<protein>
    <recommendedName>
        <fullName evidence="12">dITP/XTP pyrophosphatase</fullName>
        <ecNumber evidence="11">3.6.1.66</ecNumber>
    </recommendedName>
    <alternativeName>
        <fullName evidence="13">Non-canonical purine NTP pyrophosphatase</fullName>
    </alternativeName>
    <alternativeName>
        <fullName evidence="14">Non-standard purine NTP pyrophosphatase</fullName>
    </alternativeName>
    <alternativeName>
        <fullName evidence="16">Nucleoside-triphosphate diphosphatase</fullName>
    </alternativeName>
    <alternativeName>
        <fullName evidence="15">Nucleoside-triphosphate pyrophosphatase</fullName>
    </alternativeName>
</protein>
<dbReference type="CDD" id="cd00515">
    <property type="entry name" value="HAM1"/>
    <property type="match status" value="1"/>
</dbReference>
<evidence type="ECO:0000256" key="10">
    <source>
        <dbReference type="ARBA" id="ARBA00052017"/>
    </source>
</evidence>
<dbReference type="GO" id="GO:0005829">
    <property type="term" value="C:cytosol"/>
    <property type="evidence" value="ECO:0007669"/>
    <property type="project" value="TreeGrafter"/>
</dbReference>
<dbReference type="GO" id="GO:0046872">
    <property type="term" value="F:metal ion binding"/>
    <property type="evidence" value="ECO:0007669"/>
    <property type="project" value="UniProtKB-KW"/>
</dbReference>
<dbReference type="InterPro" id="IPR029001">
    <property type="entry name" value="ITPase-like_fam"/>
</dbReference>
<evidence type="ECO:0000256" key="16">
    <source>
        <dbReference type="ARBA" id="ARBA00083635"/>
    </source>
</evidence>
<organism evidence="17">
    <name type="scientific">bioreactor metagenome</name>
    <dbReference type="NCBI Taxonomy" id="1076179"/>
    <lineage>
        <taxon>unclassified sequences</taxon>
        <taxon>metagenomes</taxon>
        <taxon>ecological metagenomes</taxon>
    </lineage>
</organism>
<evidence type="ECO:0000256" key="14">
    <source>
        <dbReference type="ARBA" id="ARBA00078805"/>
    </source>
</evidence>
<dbReference type="InterPro" id="IPR002637">
    <property type="entry name" value="RdgB/HAM1"/>
</dbReference>
<proteinExistence type="inferred from homology"/>
<dbReference type="Pfam" id="PF01725">
    <property type="entry name" value="Ham1p_like"/>
    <property type="match status" value="1"/>
</dbReference>
<dbReference type="NCBIfam" id="TIGR00042">
    <property type="entry name" value="RdgB/HAM1 family non-canonical purine NTP pyrophosphatase"/>
    <property type="match status" value="1"/>
</dbReference>
<dbReference type="FunFam" id="3.90.950.10:FF:000001">
    <property type="entry name" value="dITP/XTP pyrophosphatase"/>
    <property type="match status" value="1"/>
</dbReference>
<dbReference type="EMBL" id="VSSQ01008463">
    <property type="protein sequence ID" value="MPM38932.1"/>
    <property type="molecule type" value="Genomic_DNA"/>
</dbReference>
<dbReference type="AlphaFoldDB" id="A0A644ZDJ2"/>
<dbReference type="PANTHER" id="PTHR11067">
    <property type="entry name" value="INOSINE TRIPHOSPHATE PYROPHOSPHATASE/HAM1 PROTEIN"/>
    <property type="match status" value="1"/>
</dbReference>
<dbReference type="EC" id="3.6.1.66" evidence="11"/>
<keyword evidence="5" id="KW-0547">Nucleotide-binding</keyword>
<evidence type="ECO:0000256" key="4">
    <source>
        <dbReference type="ARBA" id="ARBA00022723"/>
    </source>
</evidence>
<evidence type="ECO:0000256" key="6">
    <source>
        <dbReference type="ARBA" id="ARBA00022801"/>
    </source>
</evidence>
<accession>A0A644ZDJ2</accession>
<sequence length="199" mass="22289">MKKLIVASNNNHKIGEIKEMLKEFPLEVVGLKEAGIDIDIDETGKTFMENAEIKAKEIFLISEGQMVLADDSGLSVKVLGGEPGIYSARYSGEHGNDIENNKKLIKELQGVPFDKRAAKFICAMVLIVDKTNVIKVQGEVDGFILEEYKEKKAFGYDPLFYVPELKETFADVPSEVKNSMSHRGRALDMIKKELSNYLK</sequence>
<comment type="similarity">
    <text evidence="2">Belongs to the HAM1 NTPase family.</text>
</comment>
<dbReference type="GO" id="GO:0036222">
    <property type="term" value="F:XTP diphosphatase activity"/>
    <property type="evidence" value="ECO:0007669"/>
    <property type="project" value="RHEA"/>
</dbReference>
<keyword evidence="7" id="KW-0460">Magnesium</keyword>
<dbReference type="PANTHER" id="PTHR11067:SF9">
    <property type="entry name" value="INOSINE TRIPHOSPHATE PYROPHOSPHATASE"/>
    <property type="match status" value="1"/>
</dbReference>
<dbReference type="GO" id="GO:0017111">
    <property type="term" value="F:ribonucleoside triphosphate phosphatase activity"/>
    <property type="evidence" value="ECO:0007669"/>
    <property type="project" value="InterPro"/>
</dbReference>
<keyword evidence="6 17" id="KW-0378">Hydrolase</keyword>
<comment type="catalytic activity">
    <reaction evidence="9">
        <text>dITP + H2O = dIMP + diphosphate + H(+)</text>
        <dbReference type="Rhea" id="RHEA:28342"/>
        <dbReference type="ChEBI" id="CHEBI:15377"/>
        <dbReference type="ChEBI" id="CHEBI:15378"/>
        <dbReference type="ChEBI" id="CHEBI:33019"/>
        <dbReference type="ChEBI" id="CHEBI:61194"/>
        <dbReference type="ChEBI" id="CHEBI:61382"/>
        <dbReference type="EC" id="3.6.1.66"/>
    </reaction>
</comment>
<dbReference type="Gene3D" id="3.90.950.10">
    <property type="match status" value="1"/>
</dbReference>
<dbReference type="GO" id="GO:0036220">
    <property type="term" value="F:ITP diphosphatase activity"/>
    <property type="evidence" value="ECO:0007669"/>
    <property type="project" value="UniProtKB-EC"/>
</dbReference>
<dbReference type="InterPro" id="IPR020922">
    <property type="entry name" value="dITP/XTP_pyrophosphatase"/>
</dbReference>
<gene>
    <name evidence="17" type="primary">rdgB_7</name>
    <name evidence="17" type="ORF">SDC9_85563</name>
</gene>
<name>A0A644ZDJ2_9ZZZZ</name>
<evidence type="ECO:0000256" key="12">
    <source>
        <dbReference type="ARBA" id="ARBA00071289"/>
    </source>
</evidence>
<dbReference type="GO" id="GO:0035870">
    <property type="term" value="F:dITP diphosphatase activity"/>
    <property type="evidence" value="ECO:0007669"/>
    <property type="project" value="UniProtKB-ARBA"/>
</dbReference>
<reference evidence="17" key="1">
    <citation type="submission" date="2019-08" db="EMBL/GenBank/DDBJ databases">
        <authorList>
            <person name="Kucharzyk K."/>
            <person name="Murdoch R.W."/>
            <person name="Higgins S."/>
            <person name="Loffler F."/>
        </authorList>
    </citation>
    <scope>NUCLEOTIDE SEQUENCE</scope>
</reference>
<comment type="caution">
    <text evidence="17">The sequence shown here is derived from an EMBL/GenBank/DDBJ whole genome shotgun (WGS) entry which is preliminary data.</text>
</comment>
<dbReference type="SUPFAM" id="SSF52972">
    <property type="entry name" value="ITPase-like"/>
    <property type="match status" value="1"/>
</dbReference>
<evidence type="ECO:0000256" key="7">
    <source>
        <dbReference type="ARBA" id="ARBA00022842"/>
    </source>
</evidence>
<dbReference type="HAMAP" id="MF_01405">
    <property type="entry name" value="Non_canon_purine_NTPase"/>
    <property type="match status" value="1"/>
</dbReference>
<comment type="cofactor">
    <cofactor evidence="1">
        <name>Mg(2+)</name>
        <dbReference type="ChEBI" id="CHEBI:18420"/>
    </cofactor>
</comment>
<keyword evidence="4" id="KW-0479">Metal-binding</keyword>
<comment type="catalytic activity">
    <reaction evidence="10">
        <text>XTP + H2O = XMP + diphosphate + H(+)</text>
        <dbReference type="Rhea" id="RHEA:28610"/>
        <dbReference type="ChEBI" id="CHEBI:15377"/>
        <dbReference type="ChEBI" id="CHEBI:15378"/>
        <dbReference type="ChEBI" id="CHEBI:33019"/>
        <dbReference type="ChEBI" id="CHEBI:57464"/>
        <dbReference type="ChEBI" id="CHEBI:61314"/>
        <dbReference type="EC" id="3.6.1.66"/>
    </reaction>
</comment>
<evidence type="ECO:0000256" key="8">
    <source>
        <dbReference type="ARBA" id="ARBA00023080"/>
    </source>
</evidence>
<dbReference type="GO" id="GO:0000166">
    <property type="term" value="F:nucleotide binding"/>
    <property type="evidence" value="ECO:0007669"/>
    <property type="project" value="UniProtKB-KW"/>
</dbReference>
<dbReference type="GO" id="GO:0009117">
    <property type="term" value="P:nucleotide metabolic process"/>
    <property type="evidence" value="ECO:0007669"/>
    <property type="project" value="UniProtKB-KW"/>
</dbReference>
<evidence type="ECO:0000313" key="17">
    <source>
        <dbReference type="EMBL" id="MPM38932.1"/>
    </source>
</evidence>
<evidence type="ECO:0000256" key="5">
    <source>
        <dbReference type="ARBA" id="ARBA00022741"/>
    </source>
</evidence>
<evidence type="ECO:0000256" key="3">
    <source>
        <dbReference type="ARBA" id="ARBA00011738"/>
    </source>
</evidence>
<evidence type="ECO:0000256" key="11">
    <source>
        <dbReference type="ARBA" id="ARBA00066468"/>
    </source>
</evidence>